<evidence type="ECO:0000313" key="3">
    <source>
        <dbReference type="EMBL" id="KAK2143009.1"/>
    </source>
</evidence>
<feature type="chain" id="PRO_5041954655" evidence="2">
    <location>
        <begin position="19"/>
        <end position="334"/>
    </location>
</feature>
<dbReference type="Proteomes" id="UP001208570">
    <property type="component" value="Unassembled WGS sequence"/>
</dbReference>
<comment type="caution">
    <text evidence="3">The sequence shown here is derived from an EMBL/GenBank/DDBJ whole genome shotgun (WGS) entry which is preliminary data.</text>
</comment>
<keyword evidence="2" id="KW-0732">Signal</keyword>
<organism evidence="3 4">
    <name type="scientific">Paralvinella palmiformis</name>
    <dbReference type="NCBI Taxonomy" id="53620"/>
    <lineage>
        <taxon>Eukaryota</taxon>
        <taxon>Metazoa</taxon>
        <taxon>Spiralia</taxon>
        <taxon>Lophotrochozoa</taxon>
        <taxon>Annelida</taxon>
        <taxon>Polychaeta</taxon>
        <taxon>Sedentaria</taxon>
        <taxon>Canalipalpata</taxon>
        <taxon>Terebellida</taxon>
        <taxon>Terebelliformia</taxon>
        <taxon>Alvinellidae</taxon>
        <taxon>Paralvinella</taxon>
    </lineage>
</organism>
<evidence type="ECO:0000256" key="1">
    <source>
        <dbReference type="SAM" id="MobiDB-lite"/>
    </source>
</evidence>
<dbReference type="AlphaFoldDB" id="A0AAD9IY29"/>
<gene>
    <name evidence="3" type="ORF">LSH36_887g01012</name>
</gene>
<sequence length="334" mass="38402">MITMLLFVVIMMITVTIAALGLPLGGAVQNACYLNNGYCRYQVNIVSECDADAESGPQQQDDGYYGGPNAIEKYLLQAKSEQSERLAVLESKLNKYLKYSPEQAKSKQKGTEKPTEVTAANEVLSKVKKRKRSHDGAGFRRDPARKENTLLNRIHKEFTILRQQLADVQQKLHDTEKSLFATTEKLNESEAENRKLSHQLRHTEGKLEEEQAKSYRYRKALENKESQLNSTKTKLKNTQTELRRLRLENWKLKAENEDYKALLEQCLVEKETLRKALEQALIKYHELNLKHENITLQLNETQEELVICYKVDLYVTFVTLSGRGRDDADMVDTT</sequence>
<evidence type="ECO:0000256" key="2">
    <source>
        <dbReference type="SAM" id="SignalP"/>
    </source>
</evidence>
<evidence type="ECO:0000313" key="4">
    <source>
        <dbReference type="Proteomes" id="UP001208570"/>
    </source>
</evidence>
<accession>A0AAD9IY29</accession>
<feature type="region of interest" description="Disordered" evidence="1">
    <location>
        <begin position="185"/>
        <end position="209"/>
    </location>
</feature>
<feature type="signal peptide" evidence="2">
    <location>
        <begin position="1"/>
        <end position="18"/>
    </location>
</feature>
<protein>
    <submittedName>
        <fullName evidence="3">Uncharacterized protein</fullName>
    </submittedName>
</protein>
<dbReference type="EMBL" id="JAODUP010000887">
    <property type="protein sequence ID" value="KAK2143009.1"/>
    <property type="molecule type" value="Genomic_DNA"/>
</dbReference>
<keyword evidence="4" id="KW-1185">Reference proteome</keyword>
<reference evidence="3" key="1">
    <citation type="journal article" date="2023" name="Mol. Biol. Evol.">
        <title>Third-Generation Sequencing Reveals the Adaptive Role of the Epigenome in Three Deep-Sea Polychaetes.</title>
        <authorList>
            <person name="Perez M."/>
            <person name="Aroh O."/>
            <person name="Sun Y."/>
            <person name="Lan Y."/>
            <person name="Juniper S.K."/>
            <person name="Young C.R."/>
            <person name="Angers B."/>
            <person name="Qian P.Y."/>
        </authorList>
    </citation>
    <scope>NUCLEOTIDE SEQUENCE</scope>
    <source>
        <strain evidence="3">P08H-3</strain>
    </source>
</reference>
<proteinExistence type="predicted"/>
<name>A0AAD9IY29_9ANNE</name>